<dbReference type="InterPro" id="IPR048254">
    <property type="entry name" value="CDP_ALCOHOL_P_TRANSF_CS"/>
</dbReference>
<feature type="compositionally biased region" description="Basic residues" evidence="3">
    <location>
        <begin position="276"/>
        <end position="287"/>
    </location>
</feature>
<protein>
    <submittedName>
        <fullName evidence="5">CDP-alcohol phosphatidyltransferase family protein</fullName>
    </submittedName>
</protein>
<accession>A0A411YJU0</accession>
<feature type="transmembrane region" description="Helical" evidence="4">
    <location>
        <begin position="221"/>
        <end position="248"/>
    </location>
</feature>
<dbReference type="Gene3D" id="1.20.120.1760">
    <property type="match status" value="1"/>
</dbReference>
<dbReference type="Pfam" id="PF01066">
    <property type="entry name" value="CDP-OH_P_transf"/>
    <property type="match status" value="1"/>
</dbReference>
<dbReference type="GO" id="GO:0008654">
    <property type="term" value="P:phospholipid biosynthetic process"/>
    <property type="evidence" value="ECO:0007669"/>
    <property type="project" value="InterPro"/>
</dbReference>
<comment type="similarity">
    <text evidence="2">Belongs to the CDP-alcohol phosphatidyltransferase class-I family.</text>
</comment>
<evidence type="ECO:0000256" key="3">
    <source>
        <dbReference type="SAM" id="MobiDB-lite"/>
    </source>
</evidence>
<dbReference type="GO" id="GO:0016020">
    <property type="term" value="C:membrane"/>
    <property type="evidence" value="ECO:0007669"/>
    <property type="project" value="InterPro"/>
</dbReference>
<feature type="region of interest" description="Disordered" evidence="3">
    <location>
        <begin position="262"/>
        <end position="311"/>
    </location>
</feature>
<feature type="transmembrane region" description="Helical" evidence="4">
    <location>
        <begin position="103"/>
        <end position="129"/>
    </location>
</feature>
<feature type="compositionally biased region" description="Basic and acidic residues" evidence="3">
    <location>
        <begin position="288"/>
        <end position="302"/>
    </location>
</feature>
<evidence type="ECO:0000313" key="5">
    <source>
        <dbReference type="EMBL" id="QBI21457.1"/>
    </source>
</evidence>
<dbReference type="Proteomes" id="UP000291469">
    <property type="component" value="Chromosome"/>
</dbReference>
<dbReference type="PROSITE" id="PS00379">
    <property type="entry name" value="CDP_ALCOHOL_P_TRANSF"/>
    <property type="match status" value="1"/>
</dbReference>
<evidence type="ECO:0000313" key="6">
    <source>
        <dbReference type="Proteomes" id="UP000291469"/>
    </source>
</evidence>
<keyword evidence="6" id="KW-1185">Reference proteome</keyword>
<organism evidence="5 6">
    <name type="scientific">Egibacter rhizosphaerae</name>
    <dbReference type="NCBI Taxonomy" id="1670831"/>
    <lineage>
        <taxon>Bacteria</taxon>
        <taxon>Bacillati</taxon>
        <taxon>Actinomycetota</taxon>
        <taxon>Nitriliruptoria</taxon>
        <taxon>Egibacterales</taxon>
        <taxon>Egibacteraceae</taxon>
        <taxon>Egibacter</taxon>
    </lineage>
</organism>
<dbReference type="GO" id="GO:0016780">
    <property type="term" value="F:phosphotransferase activity, for other substituted phosphate groups"/>
    <property type="evidence" value="ECO:0007669"/>
    <property type="project" value="InterPro"/>
</dbReference>
<feature type="transmembrane region" description="Helical" evidence="4">
    <location>
        <begin position="180"/>
        <end position="200"/>
    </location>
</feature>
<name>A0A411YJU0_9ACTN</name>
<dbReference type="InterPro" id="IPR000462">
    <property type="entry name" value="CDP-OH_P_trans"/>
</dbReference>
<dbReference type="AlphaFoldDB" id="A0A411YJU0"/>
<dbReference type="KEGG" id="erz:ER308_19045"/>
<evidence type="ECO:0000256" key="1">
    <source>
        <dbReference type="ARBA" id="ARBA00022679"/>
    </source>
</evidence>
<feature type="transmembrane region" description="Helical" evidence="4">
    <location>
        <begin position="12"/>
        <end position="33"/>
    </location>
</feature>
<keyword evidence="1 2" id="KW-0808">Transferase</keyword>
<dbReference type="EMBL" id="CP036402">
    <property type="protein sequence ID" value="QBI21457.1"/>
    <property type="molecule type" value="Genomic_DNA"/>
</dbReference>
<keyword evidence="4" id="KW-1133">Transmembrane helix</keyword>
<dbReference type="InterPro" id="IPR043130">
    <property type="entry name" value="CDP-OH_PTrfase_TM_dom"/>
</dbReference>
<reference evidence="5 6" key="1">
    <citation type="submission" date="2019-01" db="EMBL/GenBank/DDBJ databases">
        <title>Egibacter rhizosphaerae EGI 80759T.</title>
        <authorList>
            <person name="Chen D.-D."/>
            <person name="Tian Y."/>
            <person name="Jiao J.-Y."/>
            <person name="Zhang X.-T."/>
            <person name="Zhang Y.-G."/>
            <person name="Zhang Y."/>
            <person name="Xiao M."/>
            <person name="Shu W.-S."/>
            <person name="Li W.-J."/>
        </authorList>
    </citation>
    <scope>NUCLEOTIDE SEQUENCE [LARGE SCALE GENOMIC DNA]</scope>
    <source>
        <strain evidence="5 6">EGI 80759</strain>
    </source>
</reference>
<dbReference type="OrthoDB" id="116551at2"/>
<keyword evidence="4" id="KW-0472">Membrane</keyword>
<evidence type="ECO:0000256" key="4">
    <source>
        <dbReference type="SAM" id="Phobius"/>
    </source>
</evidence>
<keyword evidence="4" id="KW-0812">Transmembrane</keyword>
<gene>
    <name evidence="5" type="ORF">ER308_19045</name>
</gene>
<sequence>MGAPALGGGDLLVGGLGGHLHLAVSWLLAGILAQSGCFTAPVRWGGGIATLQRSHAPGADAYGARTRGVSVLNAHGRRVTERLTVPVARACVRVGVTANALTALGLVVTLIGVGVVVAGAPVIGGLVMATGLLTDAVDGAVAREQGRPTRFGSFFDSVADRVGDAAVFGLLVWLVADRPVLLAIALVAFAAALITSYVRAKAESLGWRASVGLLERPERMVILVVGVVFDLVPVAVVVLAVGGVATVLQRVIAVREQAQRPAAAVHGPPTPVAARRSARRRARRAARHAADDARASRRDGARARRARRSAR</sequence>
<proteinExistence type="inferred from homology"/>
<evidence type="ECO:0000256" key="2">
    <source>
        <dbReference type="RuleBase" id="RU003750"/>
    </source>
</evidence>